<keyword evidence="2" id="KW-1185">Reference proteome</keyword>
<proteinExistence type="predicted"/>
<organism evidence="1 2">
    <name type="scientific">Microbacterium imperiale</name>
    <dbReference type="NCBI Taxonomy" id="33884"/>
    <lineage>
        <taxon>Bacteria</taxon>
        <taxon>Bacillati</taxon>
        <taxon>Actinomycetota</taxon>
        <taxon>Actinomycetes</taxon>
        <taxon>Micrococcales</taxon>
        <taxon>Microbacteriaceae</taxon>
        <taxon>Microbacterium</taxon>
    </lineage>
</organism>
<name>A0A9W6M3Q2_9MICO</name>
<accession>A0A9W6M3Q2</accession>
<dbReference type="Proteomes" id="UP001142317">
    <property type="component" value="Unassembled WGS sequence"/>
</dbReference>
<evidence type="ECO:0000313" key="2">
    <source>
        <dbReference type="Proteomes" id="UP001142317"/>
    </source>
</evidence>
<dbReference type="EMBL" id="BSEO01000014">
    <property type="protein sequence ID" value="GLJ80340.1"/>
    <property type="molecule type" value="Genomic_DNA"/>
</dbReference>
<protein>
    <submittedName>
        <fullName evidence="1">Uncharacterized protein</fullName>
    </submittedName>
</protein>
<sequence length="103" mass="10987">MLTLTQHPPGHGGQMDTVTTTSPAAEQLIRSACFRVAEFMASAEDERQRAARRAREAVQTALLGGVPLDVLSAALEASPQAVQRIVDAEFDLPQLHPGAARGR</sequence>
<reference evidence="1" key="2">
    <citation type="submission" date="2023-01" db="EMBL/GenBank/DDBJ databases">
        <authorList>
            <person name="Sun Q."/>
            <person name="Evtushenko L."/>
        </authorList>
    </citation>
    <scope>NUCLEOTIDE SEQUENCE</scope>
    <source>
        <strain evidence="1">VKM Ac-1447</strain>
    </source>
</reference>
<gene>
    <name evidence="1" type="ORF">GCM10017586_20230</name>
</gene>
<comment type="caution">
    <text evidence="1">The sequence shown here is derived from an EMBL/GenBank/DDBJ whole genome shotgun (WGS) entry which is preliminary data.</text>
</comment>
<reference evidence="1" key="1">
    <citation type="journal article" date="2014" name="Int. J. Syst. Evol. Microbiol.">
        <title>Complete genome sequence of Corynebacterium casei LMG S-19264T (=DSM 44701T), isolated from a smear-ripened cheese.</title>
        <authorList>
            <consortium name="US DOE Joint Genome Institute (JGI-PGF)"/>
            <person name="Walter F."/>
            <person name="Albersmeier A."/>
            <person name="Kalinowski J."/>
            <person name="Ruckert C."/>
        </authorList>
    </citation>
    <scope>NUCLEOTIDE SEQUENCE</scope>
    <source>
        <strain evidence="1">VKM Ac-1447</strain>
    </source>
</reference>
<evidence type="ECO:0000313" key="1">
    <source>
        <dbReference type="EMBL" id="GLJ80340.1"/>
    </source>
</evidence>
<dbReference type="AlphaFoldDB" id="A0A9W6M3Q2"/>